<feature type="domain" description="Cell morphogenesis protein N-terminal" evidence="1">
    <location>
        <begin position="2"/>
        <end position="121"/>
    </location>
</feature>
<name>A0A915EWX1_9BILA</name>
<dbReference type="InterPro" id="IPR039867">
    <property type="entry name" value="Furry/Tao3/Mor2"/>
</dbReference>
<reference evidence="3" key="1">
    <citation type="submission" date="2022-11" db="UniProtKB">
        <authorList>
            <consortium name="WormBaseParasite"/>
        </authorList>
    </citation>
    <scope>IDENTIFICATION</scope>
</reference>
<protein>
    <submittedName>
        <fullName evidence="3">Cell morphogenesis protein N-terminal domain-containing protein</fullName>
    </submittedName>
</protein>
<accession>A0A915EWX1</accession>
<dbReference type="AlphaFoldDB" id="A0A915EWX1"/>
<organism evidence="2 3">
    <name type="scientific">Ditylenchus dipsaci</name>
    <dbReference type="NCBI Taxonomy" id="166011"/>
    <lineage>
        <taxon>Eukaryota</taxon>
        <taxon>Metazoa</taxon>
        <taxon>Ecdysozoa</taxon>
        <taxon>Nematoda</taxon>
        <taxon>Chromadorea</taxon>
        <taxon>Rhabditida</taxon>
        <taxon>Tylenchina</taxon>
        <taxon>Tylenchomorpha</taxon>
        <taxon>Sphaerularioidea</taxon>
        <taxon>Anguinidae</taxon>
        <taxon>Anguininae</taxon>
        <taxon>Ditylenchus</taxon>
    </lineage>
</organism>
<dbReference type="PANTHER" id="PTHR12295">
    <property type="entry name" value="FURRY-RELATED"/>
    <property type="match status" value="1"/>
</dbReference>
<proteinExistence type="predicted"/>
<dbReference type="Proteomes" id="UP000887574">
    <property type="component" value="Unplaced"/>
</dbReference>
<dbReference type="GO" id="GO:0000902">
    <property type="term" value="P:cell morphogenesis"/>
    <property type="evidence" value="ECO:0007669"/>
    <property type="project" value="InterPro"/>
</dbReference>
<dbReference type="InterPro" id="IPR025614">
    <property type="entry name" value="Cell_morpho_N"/>
</dbReference>
<dbReference type="GO" id="GO:0030427">
    <property type="term" value="C:site of polarized growth"/>
    <property type="evidence" value="ECO:0007669"/>
    <property type="project" value="TreeGrafter"/>
</dbReference>
<keyword evidence="2" id="KW-1185">Reference proteome</keyword>
<dbReference type="GO" id="GO:0031175">
    <property type="term" value="P:neuron projection development"/>
    <property type="evidence" value="ECO:0007669"/>
    <property type="project" value="TreeGrafter"/>
</dbReference>
<evidence type="ECO:0000313" key="3">
    <source>
        <dbReference type="WBParaSite" id="jg9886.1"/>
    </source>
</evidence>
<dbReference type="WBParaSite" id="jg9886.1">
    <property type="protein sequence ID" value="jg9886.1"/>
    <property type="gene ID" value="jg9886"/>
</dbReference>
<evidence type="ECO:0000259" key="1">
    <source>
        <dbReference type="Pfam" id="PF14222"/>
    </source>
</evidence>
<dbReference type="GO" id="GO:0005938">
    <property type="term" value="C:cell cortex"/>
    <property type="evidence" value="ECO:0007669"/>
    <property type="project" value="TreeGrafter"/>
</dbReference>
<dbReference type="Pfam" id="PF14222">
    <property type="entry name" value="MOR2-PAG1_N"/>
    <property type="match status" value="1"/>
</dbReference>
<dbReference type="PANTHER" id="PTHR12295:SF30">
    <property type="entry name" value="PROTEIN FURRY"/>
    <property type="match status" value="1"/>
</dbReference>
<evidence type="ECO:0000313" key="2">
    <source>
        <dbReference type="Proteomes" id="UP000887574"/>
    </source>
</evidence>
<sequence length="276" mass="31488">MVQKKFVSELNELRKENPFTSTTVRNIISLLMGMKFFRIKTQTYLDFEMGVNFLDELGSYFLEVDLKQKDLKHALAGLLVEILLPVAAQIKTEANIPALIAFVEKLYGPTYDLVNKKQHKMKIAMSGSPASKRSRRTNKLLVLSMMKLWLGRASSLVASSTRYSILEAYRKSRLQKSSMSWDSQLKSGENLIYHIELHVENEPASHTNMNHTLLKFIITSGKSVHLMGYQIYIEFLNSFRKLSAEAEKAGSKKTAKDFLPSRKTMSKRIDDKLEGV</sequence>